<name>L1K454_GUITC</name>
<dbReference type="PANTHER" id="PTHR21392">
    <property type="entry name" value="TRNA-URIDINE AMINOCARBOXYPROPYLTRANSFERASE 2"/>
    <property type="match status" value="1"/>
</dbReference>
<dbReference type="OrthoDB" id="408541at2759"/>
<keyword evidence="3" id="KW-0949">S-adenosyl-L-methionine</keyword>
<keyword evidence="4" id="KW-0819">tRNA processing</keyword>
<comment type="similarity">
    <text evidence="5">Belongs to the TDD superfamily. DTWD2 family.</text>
</comment>
<evidence type="ECO:0000256" key="1">
    <source>
        <dbReference type="ARBA" id="ARBA00012386"/>
    </source>
</evidence>
<proteinExistence type="inferred from homology"/>
<dbReference type="eggNOG" id="ENOG502QRX3">
    <property type="taxonomic scope" value="Eukaryota"/>
</dbReference>
<evidence type="ECO:0000259" key="7">
    <source>
        <dbReference type="SMART" id="SM01144"/>
    </source>
</evidence>
<dbReference type="KEGG" id="gtt:GUITHDRAFT_99130"/>
<accession>L1K454</accession>
<dbReference type="RefSeq" id="XP_005842327.1">
    <property type="nucleotide sequence ID" value="XM_005842270.1"/>
</dbReference>
<dbReference type="Pfam" id="PF03942">
    <property type="entry name" value="DTW"/>
    <property type="match status" value="1"/>
</dbReference>
<dbReference type="PANTHER" id="PTHR21392:SF0">
    <property type="entry name" value="TRNA-URIDINE AMINOCARBOXYPROPYLTRANSFERASE 2"/>
    <property type="match status" value="1"/>
</dbReference>
<reference evidence="10" key="2">
    <citation type="submission" date="2012-11" db="EMBL/GenBank/DDBJ databases">
        <authorList>
            <person name="Kuo A."/>
            <person name="Curtis B.A."/>
            <person name="Tanifuji G."/>
            <person name="Burki F."/>
            <person name="Gruber A."/>
            <person name="Irimia M."/>
            <person name="Maruyama S."/>
            <person name="Arias M.C."/>
            <person name="Ball S.G."/>
            <person name="Gile G.H."/>
            <person name="Hirakawa Y."/>
            <person name="Hopkins J.F."/>
            <person name="Rensing S.A."/>
            <person name="Schmutz J."/>
            <person name="Symeonidi A."/>
            <person name="Elias M."/>
            <person name="Eveleigh R.J."/>
            <person name="Herman E.K."/>
            <person name="Klute M.J."/>
            <person name="Nakayama T."/>
            <person name="Obornik M."/>
            <person name="Reyes-Prieto A."/>
            <person name="Armbrust E.V."/>
            <person name="Aves S.J."/>
            <person name="Beiko R.G."/>
            <person name="Coutinho P."/>
            <person name="Dacks J.B."/>
            <person name="Durnford D.G."/>
            <person name="Fast N.M."/>
            <person name="Green B.R."/>
            <person name="Grisdale C."/>
            <person name="Hempe F."/>
            <person name="Henrissat B."/>
            <person name="Hoppner M.P."/>
            <person name="Ishida K.-I."/>
            <person name="Kim E."/>
            <person name="Koreny L."/>
            <person name="Kroth P.G."/>
            <person name="Liu Y."/>
            <person name="Malik S.-B."/>
            <person name="Maier U.G."/>
            <person name="McRose D."/>
            <person name="Mock T."/>
            <person name="Neilson J.A."/>
            <person name="Onodera N.T."/>
            <person name="Poole A.M."/>
            <person name="Pritham E.J."/>
            <person name="Richards T.A."/>
            <person name="Rocap G."/>
            <person name="Roy S.W."/>
            <person name="Sarai C."/>
            <person name="Schaack S."/>
            <person name="Shirato S."/>
            <person name="Slamovits C.H."/>
            <person name="Spencer D.F."/>
            <person name="Suzuki S."/>
            <person name="Worden A.Z."/>
            <person name="Zauner S."/>
            <person name="Barry K."/>
            <person name="Bell C."/>
            <person name="Bharti A.K."/>
            <person name="Crow J.A."/>
            <person name="Grimwood J."/>
            <person name="Kramer R."/>
            <person name="Lindquist E."/>
            <person name="Lucas S."/>
            <person name="Salamov A."/>
            <person name="McFadden G.I."/>
            <person name="Lane C.E."/>
            <person name="Keeling P.J."/>
            <person name="Gray M.W."/>
            <person name="Grigoriev I.V."/>
            <person name="Archibald J.M."/>
        </authorList>
    </citation>
    <scope>NUCLEOTIDE SEQUENCE</scope>
    <source>
        <strain evidence="10">CCMP2712</strain>
    </source>
</reference>
<dbReference type="GeneID" id="17311901"/>
<comment type="catalytic activity">
    <reaction evidence="6">
        <text>a uridine in tRNA + S-adenosyl-L-methionine = a 3-[(3S)-3-amino-3-carboxypropyl]uridine in tRNA + S-methyl-5'-thioadenosine + H(+)</text>
        <dbReference type="Rhea" id="RHEA:62432"/>
        <dbReference type="Rhea" id="RHEA-COMP:13339"/>
        <dbReference type="Rhea" id="RHEA-COMP:16092"/>
        <dbReference type="ChEBI" id="CHEBI:15378"/>
        <dbReference type="ChEBI" id="CHEBI:17509"/>
        <dbReference type="ChEBI" id="CHEBI:59789"/>
        <dbReference type="ChEBI" id="CHEBI:65315"/>
        <dbReference type="ChEBI" id="CHEBI:82930"/>
        <dbReference type="EC" id="2.5.1.25"/>
    </reaction>
</comment>
<dbReference type="GO" id="GO:0008033">
    <property type="term" value="P:tRNA processing"/>
    <property type="evidence" value="ECO:0007669"/>
    <property type="project" value="UniProtKB-KW"/>
</dbReference>
<dbReference type="Proteomes" id="UP000011087">
    <property type="component" value="Unassembled WGS sequence"/>
</dbReference>
<dbReference type="SMART" id="SM01144">
    <property type="entry name" value="DTW"/>
    <property type="match status" value="1"/>
</dbReference>
<evidence type="ECO:0000256" key="5">
    <source>
        <dbReference type="ARBA" id="ARBA00034489"/>
    </source>
</evidence>
<dbReference type="PaxDb" id="55529-EKX55347"/>
<dbReference type="EMBL" id="JH992965">
    <property type="protein sequence ID" value="EKX55347.1"/>
    <property type="molecule type" value="Genomic_DNA"/>
</dbReference>
<dbReference type="InterPro" id="IPR039262">
    <property type="entry name" value="DTWD2/TAPT"/>
</dbReference>
<reference evidence="8 10" key="1">
    <citation type="journal article" date="2012" name="Nature">
        <title>Algal genomes reveal evolutionary mosaicism and the fate of nucleomorphs.</title>
        <authorList>
            <consortium name="DOE Joint Genome Institute"/>
            <person name="Curtis B.A."/>
            <person name="Tanifuji G."/>
            <person name="Burki F."/>
            <person name="Gruber A."/>
            <person name="Irimia M."/>
            <person name="Maruyama S."/>
            <person name="Arias M.C."/>
            <person name="Ball S.G."/>
            <person name="Gile G.H."/>
            <person name="Hirakawa Y."/>
            <person name="Hopkins J.F."/>
            <person name="Kuo A."/>
            <person name="Rensing S.A."/>
            <person name="Schmutz J."/>
            <person name="Symeonidi A."/>
            <person name="Elias M."/>
            <person name="Eveleigh R.J."/>
            <person name="Herman E.K."/>
            <person name="Klute M.J."/>
            <person name="Nakayama T."/>
            <person name="Obornik M."/>
            <person name="Reyes-Prieto A."/>
            <person name="Armbrust E.V."/>
            <person name="Aves S.J."/>
            <person name="Beiko R.G."/>
            <person name="Coutinho P."/>
            <person name="Dacks J.B."/>
            <person name="Durnford D.G."/>
            <person name="Fast N.M."/>
            <person name="Green B.R."/>
            <person name="Grisdale C.J."/>
            <person name="Hempel F."/>
            <person name="Henrissat B."/>
            <person name="Hoppner M.P."/>
            <person name="Ishida K."/>
            <person name="Kim E."/>
            <person name="Koreny L."/>
            <person name="Kroth P.G."/>
            <person name="Liu Y."/>
            <person name="Malik S.B."/>
            <person name="Maier U.G."/>
            <person name="McRose D."/>
            <person name="Mock T."/>
            <person name="Neilson J.A."/>
            <person name="Onodera N.T."/>
            <person name="Poole A.M."/>
            <person name="Pritham E.J."/>
            <person name="Richards T.A."/>
            <person name="Rocap G."/>
            <person name="Roy S.W."/>
            <person name="Sarai C."/>
            <person name="Schaack S."/>
            <person name="Shirato S."/>
            <person name="Slamovits C.H."/>
            <person name="Spencer D.F."/>
            <person name="Suzuki S."/>
            <person name="Worden A.Z."/>
            <person name="Zauner S."/>
            <person name="Barry K."/>
            <person name="Bell C."/>
            <person name="Bharti A.K."/>
            <person name="Crow J.A."/>
            <person name="Grimwood J."/>
            <person name="Kramer R."/>
            <person name="Lindquist E."/>
            <person name="Lucas S."/>
            <person name="Salamov A."/>
            <person name="McFadden G.I."/>
            <person name="Lane C.E."/>
            <person name="Keeling P.J."/>
            <person name="Gray M.W."/>
            <person name="Grigoriev I.V."/>
            <person name="Archibald J.M."/>
        </authorList>
    </citation>
    <scope>NUCLEOTIDE SEQUENCE</scope>
    <source>
        <strain evidence="8 10">CCMP2712</strain>
    </source>
</reference>
<dbReference type="InterPro" id="IPR005636">
    <property type="entry name" value="DTW"/>
</dbReference>
<dbReference type="HOGENOM" id="CLU_864479_0_0_1"/>
<evidence type="ECO:0000313" key="9">
    <source>
        <dbReference type="EnsemblProtists" id="EKX55347"/>
    </source>
</evidence>
<evidence type="ECO:0000256" key="3">
    <source>
        <dbReference type="ARBA" id="ARBA00022691"/>
    </source>
</evidence>
<evidence type="ECO:0000313" key="10">
    <source>
        <dbReference type="Proteomes" id="UP000011087"/>
    </source>
</evidence>
<dbReference type="GO" id="GO:0016432">
    <property type="term" value="F:tRNA-uridine aminocarboxypropyltransferase activity"/>
    <property type="evidence" value="ECO:0007669"/>
    <property type="project" value="UniProtKB-EC"/>
</dbReference>
<sequence length="322" mass="36750">MVLRGACQASMAAILWTCSKAVGSEATARALRPEMVRRLSGLAGHACRDHALVGVRGMRGGTDHHRRDLDKSAENKTLLQSDHVERMMTVKRKKFNGPNNVLCKTCWLAMKDCICSHVRERFKWDRSFIHRIFFYMHSKEFGRCSNTACLAQVPFPFPQCDIFIAELPEDEERLRREISQAPESFLILYPSENSVTFSRLVRSSANDHGSLAAAMQKPRTVIVVDGTWRQTRRLIKKLPSDIPRIRLEQDVELDQLYNSPLRAQPSESRMCTLTSVALMVRELGGSEELFRGMLQLLHVKTETFLRTSSKEWKVKDKGEVDV</sequence>
<dbReference type="OMA" id="AQMSFGG"/>
<evidence type="ECO:0000256" key="6">
    <source>
        <dbReference type="ARBA" id="ARBA00048718"/>
    </source>
</evidence>
<dbReference type="AlphaFoldDB" id="L1K454"/>
<dbReference type="EC" id="2.5.1.25" evidence="1"/>
<reference evidence="9" key="3">
    <citation type="submission" date="2016-03" db="UniProtKB">
        <authorList>
            <consortium name="EnsemblProtists"/>
        </authorList>
    </citation>
    <scope>IDENTIFICATION</scope>
</reference>
<gene>
    <name evidence="8" type="ORF">GUITHDRAFT_99130</name>
</gene>
<evidence type="ECO:0000256" key="2">
    <source>
        <dbReference type="ARBA" id="ARBA00022679"/>
    </source>
</evidence>
<keyword evidence="2" id="KW-0808">Transferase</keyword>
<protein>
    <recommendedName>
        <fullName evidence="1">tRNA-uridine aminocarboxypropyltransferase</fullName>
        <ecNumber evidence="1">2.5.1.25</ecNumber>
    </recommendedName>
</protein>
<keyword evidence="10" id="KW-1185">Reference proteome</keyword>
<evidence type="ECO:0000313" key="8">
    <source>
        <dbReference type="EMBL" id="EKX55347.1"/>
    </source>
</evidence>
<feature type="domain" description="DTW" evidence="7">
    <location>
        <begin position="99"/>
        <end position="309"/>
    </location>
</feature>
<dbReference type="EnsemblProtists" id="EKX55347">
    <property type="protein sequence ID" value="EKX55347"/>
    <property type="gene ID" value="GUITHDRAFT_99130"/>
</dbReference>
<evidence type="ECO:0000256" key="4">
    <source>
        <dbReference type="ARBA" id="ARBA00022694"/>
    </source>
</evidence>
<organism evidence="8">
    <name type="scientific">Guillardia theta (strain CCMP2712)</name>
    <name type="common">Cryptophyte</name>
    <dbReference type="NCBI Taxonomy" id="905079"/>
    <lineage>
        <taxon>Eukaryota</taxon>
        <taxon>Cryptophyceae</taxon>
        <taxon>Pyrenomonadales</taxon>
        <taxon>Geminigeraceae</taxon>
        <taxon>Guillardia</taxon>
    </lineage>
</organism>